<protein>
    <submittedName>
        <fullName evidence="2">Hypothetical_protein</fullName>
    </submittedName>
</protein>
<reference evidence="2" key="1">
    <citation type="submission" date="2020-06" db="EMBL/GenBank/DDBJ databases">
        <authorList>
            <person name="Gonzalez-de la Fuente S."/>
            <person name="Peiro-Pastor R."/>
            <person name="Rastrojo A."/>
            <person name="Moreno J."/>
            <person name="Carrasco-Ramiro F."/>
            <person name="Requena JM."/>
            <person name="Aguado B."/>
        </authorList>
    </citation>
    <scope>NUCLEOTIDE SEQUENCE</scope>
</reference>
<name>A0A6L0WIR0_LEIIN</name>
<organism evidence="2 3">
    <name type="scientific">Leishmania infantum</name>
    <dbReference type="NCBI Taxonomy" id="5671"/>
    <lineage>
        <taxon>Eukaryota</taxon>
        <taxon>Discoba</taxon>
        <taxon>Euglenozoa</taxon>
        <taxon>Kinetoplastea</taxon>
        <taxon>Metakinetoplastina</taxon>
        <taxon>Trypanosomatida</taxon>
        <taxon>Trypanosomatidae</taxon>
        <taxon>Leishmaniinae</taxon>
        <taxon>Leishmania</taxon>
    </lineage>
</organism>
<dbReference type="AlphaFoldDB" id="A0A6L0WIR0"/>
<evidence type="ECO:0000313" key="2">
    <source>
        <dbReference type="EMBL" id="CAC9450915.1"/>
    </source>
</evidence>
<feature type="region of interest" description="Disordered" evidence="1">
    <location>
        <begin position="188"/>
        <end position="213"/>
    </location>
</feature>
<proteinExistence type="predicted"/>
<evidence type="ECO:0000313" key="3">
    <source>
        <dbReference type="Proteomes" id="UP000255414"/>
    </source>
</evidence>
<gene>
    <name evidence="2" type="ORF">LINF_080008600</name>
</gene>
<dbReference type="Proteomes" id="UP000255414">
    <property type="component" value="Chromosome 8"/>
</dbReference>
<dbReference type="EMBL" id="LR812941">
    <property type="protein sequence ID" value="CAC9450915.1"/>
    <property type="molecule type" value="Genomic_DNA"/>
</dbReference>
<evidence type="ECO:0000256" key="1">
    <source>
        <dbReference type="SAM" id="MobiDB-lite"/>
    </source>
</evidence>
<sequence>MEVDIFARSWVIHLQQPERRYRRLRKTQPTDGDGPPSSNTSGAASVDDAVGGDQGAVPPSGGKVCWMPWLCPDSATSVPTILNVSDDAVQATLRAIDLHHRTQEPGIHISSPDTDVDAHGMAASFSCGSRGSLNTSSALPAARQYKRPLGSGRCTFAPAVFRKFLADGQRMAVDVSAVCVHSDFTAMGHHRSSTSAPRTRSASQSREALGSGVDGCHRPCCRDVPRARRACRLPASSFRVY</sequence>
<accession>A0A6L0WIR0</accession>
<dbReference type="VEuPathDB" id="TriTrypDB:LINF_080008600"/>
<feature type="compositionally biased region" description="Low complexity" evidence="1">
    <location>
        <begin position="193"/>
        <end position="206"/>
    </location>
</feature>
<feature type="region of interest" description="Disordered" evidence="1">
    <location>
        <begin position="21"/>
        <end position="57"/>
    </location>
</feature>